<reference evidence="1 2" key="1">
    <citation type="journal article" date="2012" name="J. Bacteriol.">
        <title>Draft Genome Sequence of Mesorhizobium alhagi CCNWXJ12-2T, a Novel Salt-Resistant Species Isolated from the Desert of Northwestern China.</title>
        <authorList>
            <person name="Zhou M."/>
            <person name="Chen W."/>
            <person name="Chen H."/>
            <person name="Wei G."/>
        </authorList>
    </citation>
    <scope>NUCLEOTIDE SEQUENCE [LARGE SCALE GENOMIC DNA]</scope>
    <source>
        <strain evidence="1 2">CCNWXJ12-2</strain>
    </source>
</reference>
<evidence type="ECO:0000313" key="1">
    <source>
        <dbReference type="EMBL" id="EHK52873.1"/>
    </source>
</evidence>
<dbReference type="AlphaFoldDB" id="H0I2G3"/>
<organism evidence="1 2">
    <name type="scientific">Mesorhizobium alhagi CCNWXJ12-2</name>
    <dbReference type="NCBI Taxonomy" id="1107882"/>
    <lineage>
        <taxon>Bacteria</taxon>
        <taxon>Pseudomonadati</taxon>
        <taxon>Pseudomonadota</taxon>
        <taxon>Alphaproteobacteria</taxon>
        <taxon>Hyphomicrobiales</taxon>
        <taxon>Phyllobacteriaceae</taxon>
        <taxon>Allomesorhizobium</taxon>
    </lineage>
</organism>
<name>H0I2G3_9HYPH</name>
<accession>H0I2G3</accession>
<dbReference type="EMBL" id="AHAM01000300">
    <property type="protein sequence ID" value="EHK52873.1"/>
    <property type="molecule type" value="Genomic_DNA"/>
</dbReference>
<sequence>MAIKFVYFFEERIGSIVAEMATGREAEAGILGHET</sequence>
<dbReference type="Proteomes" id="UP000003250">
    <property type="component" value="Unassembled WGS sequence"/>
</dbReference>
<keyword evidence="2" id="KW-1185">Reference proteome</keyword>
<protein>
    <submittedName>
        <fullName evidence="1">Uncharacterized protein</fullName>
    </submittedName>
</protein>
<gene>
    <name evidence="1" type="ORF">MAXJ12_33334</name>
</gene>
<evidence type="ECO:0000313" key="2">
    <source>
        <dbReference type="Proteomes" id="UP000003250"/>
    </source>
</evidence>
<dbReference type="PATRIC" id="fig|1107882.3.peg.6439"/>
<proteinExistence type="predicted"/>